<dbReference type="PANTHER" id="PTHR19963">
    <property type="entry name" value="CCHC-TYPE DOMAIN-CONTAINING PROTEIN"/>
    <property type="match status" value="1"/>
</dbReference>
<dbReference type="EMBL" id="CACRXK020009073">
    <property type="protein sequence ID" value="CAB4016330.1"/>
    <property type="molecule type" value="Genomic_DNA"/>
</dbReference>
<comment type="caution">
    <text evidence="2">The sequence shown here is derived from an EMBL/GenBank/DDBJ whole genome shotgun (WGS) entry which is preliminary data.</text>
</comment>
<evidence type="ECO:0000313" key="3">
    <source>
        <dbReference type="Proteomes" id="UP001152795"/>
    </source>
</evidence>
<accession>A0A6S7IIM8</accession>
<keyword evidence="3" id="KW-1185">Reference proteome</keyword>
<dbReference type="OrthoDB" id="6783748at2759"/>
<evidence type="ECO:0000256" key="1">
    <source>
        <dbReference type="SAM" id="MobiDB-lite"/>
    </source>
</evidence>
<dbReference type="PANTHER" id="PTHR19963:SF30">
    <property type="entry name" value="ENDONUCLEASE_EXONUCLEASE_PHOSPHATASE DOMAIN-CONTAINING PROTEIN"/>
    <property type="match status" value="1"/>
</dbReference>
<feature type="region of interest" description="Disordered" evidence="1">
    <location>
        <begin position="390"/>
        <end position="412"/>
    </location>
</feature>
<protein>
    <submittedName>
        <fullName evidence="2">Uncharacterized protein</fullName>
    </submittedName>
</protein>
<dbReference type="AlphaFoldDB" id="A0A6S7IIM8"/>
<gene>
    <name evidence="2" type="ORF">PACLA_8A022841</name>
</gene>
<dbReference type="Gene3D" id="2.40.70.10">
    <property type="entry name" value="Acid Proteases"/>
    <property type="match status" value="1"/>
</dbReference>
<proteinExistence type="predicted"/>
<name>A0A6S7IIM8_PARCT</name>
<reference evidence="2" key="1">
    <citation type="submission" date="2020-04" db="EMBL/GenBank/DDBJ databases">
        <authorList>
            <person name="Alioto T."/>
            <person name="Alioto T."/>
            <person name="Gomez Garrido J."/>
        </authorList>
    </citation>
    <scope>NUCLEOTIDE SEQUENCE</scope>
    <source>
        <strain evidence="2">A484AB</strain>
    </source>
</reference>
<evidence type="ECO:0000313" key="2">
    <source>
        <dbReference type="EMBL" id="CAB4016330.1"/>
    </source>
</evidence>
<sequence>MEKAAFLATSLKGTALQVLANLSNDRKQDYRALVTALASRFGTSHRTEISKVKFKNRVRQRDEGLPALAEDIERLARLAYADAPPTITDTLARDQFVDSLPDDDMRLRLRPERPQTLQRALELALELESFHLANLQQRMRVSRETKVQSEFTPRGTTTSTLDIAKRMEAASNQIAQSMKKLEALMRDLDTGSNITIVRPDVIELRSGKILPTETVLRTVTGETAPVRGRDKLNITVGNSETEHDVWIADMVEEGIIGLNYLMANNCQVNLAGKLLLVGDDEVPLVGQVRPVKGTEIATCEPVACVRNLEHQPSKEEDSATIHKDKGGDRELPEHLVDLYRRSKTFIGEGHKTQLIELLKEFQDMFSSGPNYLGSTSITTHKINVGEAIPVKQRPRRLPIKQREEANKTKQVN</sequence>
<organism evidence="2 3">
    <name type="scientific">Paramuricea clavata</name>
    <name type="common">Red gorgonian</name>
    <name type="synonym">Violescent sea-whip</name>
    <dbReference type="NCBI Taxonomy" id="317549"/>
    <lineage>
        <taxon>Eukaryota</taxon>
        <taxon>Metazoa</taxon>
        <taxon>Cnidaria</taxon>
        <taxon>Anthozoa</taxon>
        <taxon>Octocorallia</taxon>
        <taxon>Malacalcyonacea</taxon>
        <taxon>Plexauridae</taxon>
        <taxon>Paramuricea</taxon>
    </lineage>
</organism>
<dbReference type="InterPro" id="IPR021109">
    <property type="entry name" value="Peptidase_aspartic_dom_sf"/>
</dbReference>
<feature type="compositionally biased region" description="Basic and acidic residues" evidence="1">
    <location>
        <begin position="400"/>
        <end position="412"/>
    </location>
</feature>
<dbReference type="Proteomes" id="UP001152795">
    <property type="component" value="Unassembled WGS sequence"/>
</dbReference>
<dbReference type="SUPFAM" id="SSF50630">
    <property type="entry name" value="Acid proteases"/>
    <property type="match status" value="1"/>
</dbReference>